<proteinExistence type="predicted"/>
<organism evidence="1 2">
    <name type="scientific">Pseudoalteromonas denitrificans DSM 6059</name>
    <dbReference type="NCBI Taxonomy" id="1123010"/>
    <lineage>
        <taxon>Bacteria</taxon>
        <taxon>Pseudomonadati</taxon>
        <taxon>Pseudomonadota</taxon>
        <taxon>Gammaproteobacteria</taxon>
        <taxon>Alteromonadales</taxon>
        <taxon>Pseudoalteromonadaceae</taxon>
        <taxon>Pseudoalteromonas</taxon>
    </lineage>
</organism>
<protein>
    <submittedName>
        <fullName evidence="1">Uncharacterized protein</fullName>
    </submittedName>
</protein>
<sequence>MIYILVKKTHIFIVVFLLISFLGQSIAYAMDSCQFQNQSIQTSHMNMMSDMNHSMDEMDMGCCETEHLCSMNGCVSMAITANHYLSDVSLISQKIIQKNPILFSQYPSSLYRPPLKS</sequence>
<evidence type="ECO:0000313" key="2">
    <source>
        <dbReference type="Proteomes" id="UP000198862"/>
    </source>
</evidence>
<evidence type="ECO:0000313" key="1">
    <source>
        <dbReference type="EMBL" id="SFC38373.1"/>
    </source>
</evidence>
<name>A0A1I1IXF4_9GAMM</name>
<reference evidence="1 2" key="1">
    <citation type="submission" date="2016-10" db="EMBL/GenBank/DDBJ databases">
        <authorList>
            <person name="de Groot N.N."/>
        </authorList>
    </citation>
    <scope>NUCLEOTIDE SEQUENCE [LARGE SCALE GENOMIC DNA]</scope>
    <source>
        <strain evidence="1 2">DSM 6059</strain>
    </source>
</reference>
<dbReference type="STRING" id="1123010.SAMN02745724_01567"/>
<accession>A0A1I1IXF4</accession>
<keyword evidence="2" id="KW-1185">Reference proteome</keyword>
<dbReference type="Proteomes" id="UP000198862">
    <property type="component" value="Unassembled WGS sequence"/>
</dbReference>
<dbReference type="AlphaFoldDB" id="A0A1I1IXF4"/>
<dbReference type="EMBL" id="FOLO01000008">
    <property type="protein sequence ID" value="SFC38373.1"/>
    <property type="molecule type" value="Genomic_DNA"/>
</dbReference>
<gene>
    <name evidence="1" type="ORF">SAMN02745724_01567</name>
</gene>